<feature type="binding site" evidence="6">
    <location>
        <position position="158"/>
    </location>
    <ligand>
        <name>Fe cation</name>
        <dbReference type="ChEBI" id="CHEBI:24875"/>
    </ligand>
</feature>
<dbReference type="EMBL" id="CP009416">
    <property type="protein sequence ID" value="AJD90836.1"/>
    <property type="molecule type" value="Genomic_DNA"/>
</dbReference>
<protein>
    <recommendedName>
        <fullName evidence="6">Peptide deformylase</fullName>
        <shortName evidence="6">PDF</shortName>
        <ecNumber evidence="6">3.5.1.88</ecNumber>
    </recommendedName>
    <alternativeName>
        <fullName evidence="6">Polypeptide deformylase</fullName>
    </alternativeName>
</protein>
<dbReference type="PRINTS" id="PR01576">
    <property type="entry name" value="PDEFORMYLASE"/>
</dbReference>
<dbReference type="KEGG" id="jeo:JMA_15190"/>
<keyword evidence="5 6" id="KW-0408">Iron</keyword>
<dbReference type="SUPFAM" id="SSF56420">
    <property type="entry name" value="Peptide deformylase"/>
    <property type="match status" value="1"/>
</dbReference>
<dbReference type="GO" id="GO:0006412">
    <property type="term" value="P:translation"/>
    <property type="evidence" value="ECO:0007669"/>
    <property type="project" value="UniProtKB-UniRule"/>
</dbReference>
<comment type="similarity">
    <text evidence="1 6">Belongs to the polypeptide deformylase family.</text>
</comment>
<sequence>MMITMKDIVRDGHPVLRQKAEKVQIPLSDTDKETMALLLDYIKNSQDPETAEKYDLRPGIGLAAPQINVSKQIFALHLEDSNGREYSFSIANPKIISHSVDKTYLTSGEGCLSVDENIPGYVVRYARVTIRGIDTDGAEVKFRLKGLAAIAAQHEIDHLNGIMFYDHINQEDPFKEPDDAEPLER</sequence>
<dbReference type="EC" id="3.5.1.88" evidence="6"/>
<reference evidence="7 8" key="1">
    <citation type="submission" date="2014-08" db="EMBL/GenBank/DDBJ databases">
        <title>Complete genome of a marine bacteria Jeotgalibacillus malaysiensis.</title>
        <authorList>
            <person name="Yaakop A.S."/>
            <person name="Chan K.-G."/>
            <person name="Goh K.M."/>
        </authorList>
    </citation>
    <scope>NUCLEOTIDE SEQUENCE [LARGE SCALE GENOMIC DNA]</scope>
    <source>
        <strain evidence="7 8">D5</strain>
    </source>
</reference>
<keyword evidence="2 6" id="KW-0479">Metal-binding</keyword>
<dbReference type="PIRSF" id="PIRSF004749">
    <property type="entry name" value="Pep_def"/>
    <property type="match status" value="1"/>
</dbReference>
<proteinExistence type="inferred from homology"/>
<dbReference type="AlphaFoldDB" id="A0A0B5AL80"/>
<evidence type="ECO:0000256" key="4">
    <source>
        <dbReference type="ARBA" id="ARBA00022917"/>
    </source>
</evidence>
<dbReference type="CDD" id="cd00487">
    <property type="entry name" value="Pep_deformylase"/>
    <property type="match status" value="1"/>
</dbReference>
<comment type="cofactor">
    <cofactor evidence="6">
        <name>Fe(2+)</name>
        <dbReference type="ChEBI" id="CHEBI:29033"/>
    </cofactor>
    <text evidence="6">Binds 1 Fe(2+) ion.</text>
</comment>
<feature type="binding site" evidence="6">
    <location>
        <position position="154"/>
    </location>
    <ligand>
        <name>Fe cation</name>
        <dbReference type="ChEBI" id="CHEBI:24875"/>
    </ligand>
</feature>
<organism evidence="7 8">
    <name type="scientific">Jeotgalibacillus malaysiensis</name>
    <dbReference type="NCBI Taxonomy" id="1508404"/>
    <lineage>
        <taxon>Bacteria</taxon>
        <taxon>Bacillati</taxon>
        <taxon>Bacillota</taxon>
        <taxon>Bacilli</taxon>
        <taxon>Bacillales</taxon>
        <taxon>Caryophanaceae</taxon>
        <taxon>Jeotgalibacillus</taxon>
    </lineage>
</organism>
<dbReference type="Proteomes" id="UP000031449">
    <property type="component" value="Chromosome"/>
</dbReference>
<keyword evidence="3 6" id="KW-0378">Hydrolase</keyword>
<dbReference type="GO" id="GO:0042586">
    <property type="term" value="F:peptide deformylase activity"/>
    <property type="evidence" value="ECO:0007669"/>
    <property type="project" value="UniProtKB-UniRule"/>
</dbReference>
<evidence type="ECO:0000256" key="3">
    <source>
        <dbReference type="ARBA" id="ARBA00022801"/>
    </source>
</evidence>
<evidence type="ECO:0000313" key="8">
    <source>
        <dbReference type="Proteomes" id="UP000031449"/>
    </source>
</evidence>
<keyword evidence="4 6" id="KW-0648">Protein biosynthesis</keyword>
<evidence type="ECO:0000256" key="5">
    <source>
        <dbReference type="ARBA" id="ARBA00023004"/>
    </source>
</evidence>
<feature type="binding site" evidence="6">
    <location>
        <position position="111"/>
    </location>
    <ligand>
        <name>Fe cation</name>
        <dbReference type="ChEBI" id="CHEBI:24875"/>
    </ligand>
</feature>
<dbReference type="FunFam" id="3.90.45.10:FF:000002">
    <property type="entry name" value="Peptide deformylase"/>
    <property type="match status" value="1"/>
</dbReference>
<dbReference type="PANTHER" id="PTHR10458:SF8">
    <property type="entry name" value="PEPTIDE DEFORMYLASE 2"/>
    <property type="match status" value="1"/>
</dbReference>
<dbReference type="GO" id="GO:0046872">
    <property type="term" value="F:metal ion binding"/>
    <property type="evidence" value="ECO:0007669"/>
    <property type="project" value="UniProtKB-KW"/>
</dbReference>
<dbReference type="HOGENOM" id="CLU_061901_4_0_9"/>
<evidence type="ECO:0000313" key="7">
    <source>
        <dbReference type="EMBL" id="AJD90836.1"/>
    </source>
</evidence>
<comment type="catalytic activity">
    <reaction evidence="6">
        <text>N-terminal N-formyl-L-methionyl-[peptide] + H2O = N-terminal L-methionyl-[peptide] + formate</text>
        <dbReference type="Rhea" id="RHEA:24420"/>
        <dbReference type="Rhea" id="RHEA-COMP:10639"/>
        <dbReference type="Rhea" id="RHEA-COMP:10640"/>
        <dbReference type="ChEBI" id="CHEBI:15377"/>
        <dbReference type="ChEBI" id="CHEBI:15740"/>
        <dbReference type="ChEBI" id="CHEBI:49298"/>
        <dbReference type="ChEBI" id="CHEBI:64731"/>
        <dbReference type="EC" id="3.5.1.88"/>
    </reaction>
</comment>
<dbReference type="Pfam" id="PF01327">
    <property type="entry name" value="Pep_deformylase"/>
    <property type="match status" value="1"/>
</dbReference>
<evidence type="ECO:0000256" key="1">
    <source>
        <dbReference type="ARBA" id="ARBA00010759"/>
    </source>
</evidence>
<comment type="function">
    <text evidence="6">Removes the formyl group from the N-terminal Met of newly synthesized proteins. Requires at least a dipeptide for an efficient rate of reaction. N-terminal L-methionine is a prerequisite for activity but the enzyme has broad specificity at other positions.</text>
</comment>
<evidence type="ECO:0000256" key="2">
    <source>
        <dbReference type="ARBA" id="ARBA00022723"/>
    </source>
</evidence>
<dbReference type="Gene3D" id="3.90.45.10">
    <property type="entry name" value="Peptide deformylase"/>
    <property type="match status" value="1"/>
</dbReference>
<dbReference type="InterPro" id="IPR023635">
    <property type="entry name" value="Peptide_deformylase"/>
</dbReference>
<keyword evidence="8" id="KW-1185">Reference proteome</keyword>
<dbReference type="InterPro" id="IPR036821">
    <property type="entry name" value="Peptide_deformylase_sf"/>
</dbReference>
<dbReference type="STRING" id="1508404.JMA_15190"/>
<dbReference type="NCBIfam" id="TIGR00079">
    <property type="entry name" value="pept_deformyl"/>
    <property type="match status" value="1"/>
</dbReference>
<name>A0A0B5AL80_9BACL</name>
<gene>
    <name evidence="6" type="primary">def</name>
    <name evidence="7" type="ORF">JMA_15190</name>
</gene>
<accession>A0A0B5AL80</accession>
<dbReference type="PANTHER" id="PTHR10458">
    <property type="entry name" value="PEPTIDE DEFORMYLASE"/>
    <property type="match status" value="1"/>
</dbReference>
<dbReference type="HAMAP" id="MF_00163">
    <property type="entry name" value="Pep_deformylase"/>
    <property type="match status" value="1"/>
</dbReference>
<evidence type="ECO:0000256" key="6">
    <source>
        <dbReference type="HAMAP-Rule" id="MF_00163"/>
    </source>
</evidence>
<feature type="active site" evidence="6">
    <location>
        <position position="155"/>
    </location>
</feature>